<dbReference type="PANTHER" id="PTHR34737:SF2">
    <property type="entry name" value="EF-HAND DOMAIN-CONTAINING PROTEIN"/>
    <property type="match status" value="1"/>
</dbReference>
<dbReference type="InterPro" id="IPR057626">
    <property type="entry name" value="S-S_Temptin"/>
</dbReference>
<evidence type="ECO:0000313" key="4">
    <source>
        <dbReference type="Proteomes" id="UP000321595"/>
    </source>
</evidence>
<keyword evidence="4" id="KW-1185">Reference proteome</keyword>
<feature type="domain" description="Temptin Cys/Cys disulfide" evidence="2">
    <location>
        <begin position="27"/>
        <end position="108"/>
    </location>
</feature>
<proteinExistence type="predicted"/>
<organism evidence="3 4">
    <name type="scientific">Microvenator marinus</name>
    <dbReference type="NCBI Taxonomy" id="2600177"/>
    <lineage>
        <taxon>Bacteria</taxon>
        <taxon>Deltaproteobacteria</taxon>
        <taxon>Bradymonadales</taxon>
        <taxon>Microvenatoraceae</taxon>
        <taxon>Microvenator</taxon>
    </lineage>
</organism>
<feature type="region of interest" description="Disordered" evidence="1">
    <location>
        <begin position="170"/>
        <end position="240"/>
    </location>
</feature>
<accession>A0A5B8XV55</accession>
<dbReference type="OrthoDB" id="5513529at2"/>
<dbReference type="EMBL" id="CP042467">
    <property type="protein sequence ID" value="QED29047.1"/>
    <property type="molecule type" value="Genomic_DNA"/>
</dbReference>
<dbReference type="PANTHER" id="PTHR34737">
    <property type="entry name" value="EF-HAND DOMAIN-CONTAINING PROTEIN"/>
    <property type="match status" value="1"/>
</dbReference>
<evidence type="ECO:0000259" key="2">
    <source>
        <dbReference type="Pfam" id="PF24784"/>
    </source>
</evidence>
<sequence length="269" mass="27438">MKNILGVVCVIGLMSVHDLADARAGRQNLVPNGLENNCATCHVSPAGGGARNAFGVQVEDAFDDGTFDWADFYNLDADGDGYSNGEELGDPEGTWTDGAAGDYLSHPGVESSTPCGNGTIEGPEECDGADINDATCEAADFGTGTVACSSECTFDFSGCDGAPTNNINNTNGATNNANNTNGGGSNNVNTNGANNTNGVNNPVGSNNEPGNNDNNNSNGGDNNSDGPSTGGDSDDSGCTAVDSSASPLVLLFGVFMFMRRNRRRVSHAK</sequence>
<dbReference type="Pfam" id="PF24784">
    <property type="entry name" value="Temptin_C"/>
    <property type="match status" value="1"/>
</dbReference>
<reference evidence="3 4" key="1">
    <citation type="submission" date="2019-08" db="EMBL/GenBank/DDBJ databases">
        <authorList>
            <person name="Liang Q."/>
        </authorList>
    </citation>
    <scope>NUCLEOTIDE SEQUENCE [LARGE SCALE GENOMIC DNA]</scope>
    <source>
        <strain evidence="3 4">V1718</strain>
    </source>
</reference>
<name>A0A5B8XV55_9DELT</name>
<dbReference type="InterPro" id="IPR055313">
    <property type="entry name" value="Temptin-like"/>
</dbReference>
<evidence type="ECO:0000256" key="1">
    <source>
        <dbReference type="SAM" id="MobiDB-lite"/>
    </source>
</evidence>
<feature type="compositionally biased region" description="Low complexity" evidence="1">
    <location>
        <begin position="170"/>
        <end position="231"/>
    </location>
</feature>
<dbReference type="KEGG" id="bbae:FRD01_17740"/>
<dbReference type="AlphaFoldDB" id="A0A5B8XV55"/>
<dbReference type="Proteomes" id="UP000321595">
    <property type="component" value="Chromosome"/>
</dbReference>
<evidence type="ECO:0000313" key="3">
    <source>
        <dbReference type="EMBL" id="QED29047.1"/>
    </source>
</evidence>
<gene>
    <name evidence="3" type="ORF">FRD01_17740</name>
</gene>
<dbReference type="RefSeq" id="WP_146962014.1">
    <property type="nucleotide sequence ID" value="NZ_CP042467.1"/>
</dbReference>
<protein>
    <recommendedName>
        <fullName evidence="2">Temptin Cys/Cys disulfide domain-containing protein</fullName>
    </recommendedName>
</protein>